<dbReference type="Gene3D" id="1.10.10.10">
    <property type="entry name" value="Winged helix-like DNA-binding domain superfamily/Winged helix DNA-binding domain"/>
    <property type="match status" value="1"/>
</dbReference>
<accession>A0A7I8DL35</accession>
<dbReference type="KEGG" id="acht:bsdcttw_21110"/>
<evidence type="ECO:0000259" key="2">
    <source>
        <dbReference type="Pfam" id="PF10400"/>
    </source>
</evidence>
<dbReference type="PANTHER" id="PTHR43252:SF6">
    <property type="entry name" value="NEGATIVE TRANSCRIPTION REGULATOR PADR"/>
    <property type="match status" value="1"/>
</dbReference>
<dbReference type="InterPro" id="IPR036390">
    <property type="entry name" value="WH_DNA-bd_sf"/>
</dbReference>
<dbReference type="Pfam" id="PF10400">
    <property type="entry name" value="Vir_act_alpha_C"/>
    <property type="match status" value="1"/>
</dbReference>
<proteinExistence type="predicted"/>
<dbReference type="SUPFAM" id="SSF46785">
    <property type="entry name" value="Winged helix' DNA-binding domain"/>
    <property type="match status" value="1"/>
</dbReference>
<sequence>MAKENTSMYIILGLLEHEDLSGYDIKKKIDFMISHFWEIGYGQIYPTLKTMEENGMITKKVSETSKGPEKNLYSITDSGREVLKEWLLLPEAKEYTKYEILVKLFFGKLVSEEENRKRIELFQERHLQNAAIMKMFRTNLEQVLKESEDHLYYYLTVLFGEKIYNAYIEWAKEAEELLGKKNENDNLHKGDNE</sequence>
<evidence type="ECO:0000313" key="3">
    <source>
        <dbReference type="EMBL" id="BCJ99070.1"/>
    </source>
</evidence>
<gene>
    <name evidence="3" type="ORF">bsdcttw_21110</name>
</gene>
<keyword evidence="4" id="KW-1185">Reference proteome</keyword>
<dbReference type="EMBL" id="AP023368">
    <property type="protein sequence ID" value="BCJ99070.1"/>
    <property type="molecule type" value="Genomic_DNA"/>
</dbReference>
<dbReference type="AlphaFoldDB" id="A0A7I8DL35"/>
<name>A0A7I8DL35_9FIRM</name>
<dbReference type="Gene3D" id="6.10.140.190">
    <property type="match status" value="1"/>
</dbReference>
<dbReference type="InterPro" id="IPR005149">
    <property type="entry name" value="Tscrpt_reg_PadR_N"/>
</dbReference>
<protein>
    <recommendedName>
        <fullName evidence="5">PadR family transcriptional regulator</fullName>
    </recommendedName>
</protein>
<feature type="domain" description="Transcription regulator PadR N-terminal" evidence="1">
    <location>
        <begin position="11"/>
        <end position="85"/>
    </location>
</feature>
<reference evidence="3 4" key="2">
    <citation type="submission" date="2020-08" db="EMBL/GenBank/DDBJ databases">
        <authorList>
            <person name="Ueki A."/>
            <person name="Tonouchi A."/>
        </authorList>
    </citation>
    <scope>NUCLEOTIDE SEQUENCE [LARGE SCALE GENOMIC DNA]</scope>
    <source>
        <strain evidence="3 4">CTTW</strain>
    </source>
</reference>
<evidence type="ECO:0000259" key="1">
    <source>
        <dbReference type="Pfam" id="PF03551"/>
    </source>
</evidence>
<dbReference type="InterPro" id="IPR036388">
    <property type="entry name" value="WH-like_DNA-bd_sf"/>
</dbReference>
<evidence type="ECO:0000313" key="4">
    <source>
        <dbReference type="Proteomes" id="UP000515703"/>
    </source>
</evidence>
<dbReference type="Proteomes" id="UP000515703">
    <property type="component" value="Chromosome"/>
</dbReference>
<reference evidence="3 4" key="1">
    <citation type="submission" date="2020-08" db="EMBL/GenBank/DDBJ databases">
        <title>Draft genome sequencing of an Anaerocolumna strain isolated from anoxic soil subjected to BSD treatment.</title>
        <authorList>
            <person name="Uek A."/>
            <person name="Tonouchi A."/>
        </authorList>
    </citation>
    <scope>NUCLEOTIDE SEQUENCE [LARGE SCALE GENOMIC DNA]</scope>
    <source>
        <strain evidence="3 4">CTTW</strain>
    </source>
</reference>
<dbReference type="Pfam" id="PF03551">
    <property type="entry name" value="PadR"/>
    <property type="match status" value="1"/>
</dbReference>
<organism evidence="3 4">
    <name type="scientific">Anaerocolumna chitinilytica</name>
    <dbReference type="NCBI Taxonomy" id="1727145"/>
    <lineage>
        <taxon>Bacteria</taxon>
        <taxon>Bacillati</taxon>
        <taxon>Bacillota</taxon>
        <taxon>Clostridia</taxon>
        <taxon>Lachnospirales</taxon>
        <taxon>Lachnospiraceae</taxon>
        <taxon>Anaerocolumna</taxon>
    </lineage>
</organism>
<dbReference type="RefSeq" id="WP_185259349.1">
    <property type="nucleotide sequence ID" value="NZ_AP023368.1"/>
</dbReference>
<dbReference type="PANTHER" id="PTHR43252">
    <property type="entry name" value="TRANSCRIPTIONAL REGULATOR YQJI"/>
    <property type="match status" value="1"/>
</dbReference>
<feature type="domain" description="Transcription regulator PadR C-terminal" evidence="2">
    <location>
        <begin position="97"/>
        <end position="178"/>
    </location>
</feature>
<evidence type="ECO:0008006" key="5">
    <source>
        <dbReference type="Google" id="ProtNLM"/>
    </source>
</evidence>
<dbReference type="InterPro" id="IPR018309">
    <property type="entry name" value="Tscrpt_reg_PadR_C"/>
</dbReference>